<accession>A0A9D4H3I0</accession>
<reference evidence="1" key="1">
    <citation type="journal article" date="2019" name="bioRxiv">
        <title>The Genome of the Zebra Mussel, Dreissena polymorpha: A Resource for Invasive Species Research.</title>
        <authorList>
            <person name="McCartney M.A."/>
            <person name="Auch B."/>
            <person name="Kono T."/>
            <person name="Mallez S."/>
            <person name="Zhang Y."/>
            <person name="Obille A."/>
            <person name="Becker A."/>
            <person name="Abrahante J.E."/>
            <person name="Garbe J."/>
            <person name="Badalamenti J.P."/>
            <person name="Herman A."/>
            <person name="Mangelson H."/>
            <person name="Liachko I."/>
            <person name="Sullivan S."/>
            <person name="Sone E.D."/>
            <person name="Koren S."/>
            <person name="Silverstein K.A.T."/>
            <person name="Beckman K.B."/>
            <person name="Gohl D.M."/>
        </authorList>
    </citation>
    <scope>NUCLEOTIDE SEQUENCE</scope>
    <source>
        <strain evidence="1">Duluth1</strain>
        <tissue evidence="1">Whole animal</tissue>
    </source>
</reference>
<organism evidence="1 2">
    <name type="scientific">Dreissena polymorpha</name>
    <name type="common">Zebra mussel</name>
    <name type="synonym">Mytilus polymorpha</name>
    <dbReference type="NCBI Taxonomy" id="45954"/>
    <lineage>
        <taxon>Eukaryota</taxon>
        <taxon>Metazoa</taxon>
        <taxon>Spiralia</taxon>
        <taxon>Lophotrochozoa</taxon>
        <taxon>Mollusca</taxon>
        <taxon>Bivalvia</taxon>
        <taxon>Autobranchia</taxon>
        <taxon>Heteroconchia</taxon>
        <taxon>Euheterodonta</taxon>
        <taxon>Imparidentia</taxon>
        <taxon>Neoheterodontei</taxon>
        <taxon>Myida</taxon>
        <taxon>Dreissenoidea</taxon>
        <taxon>Dreissenidae</taxon>
        <taxon>Dreissena</taxon>
    </lineage>
</organism>
<sequence length="61" mass="7229">MRSRTTVQTLCFLRPRPPRGIIHARPQIDWNRLMERRNMSLPNATPHSGYDTRLVVPLYNQ</sequence>
<evidence type="ECO:0000313" key="1">
    <source>
        <dbReference type="EMBL" id="KAH3826346.1"/>
    </source>
</evidence>
<keyword evidence="2" id="KW-1185">Reference proteome</keyword>
<evidence type="ECO:0000313" key="2">
    <source>
        <dbReference type="Proteomes" id="UP000828390"/>
    </source>
</evidence>
<name>A0A9D4H3I0_DREPO</name>
<dbReference type="EMBL" id="JAIWYP010000005">
    <property type="protein sequence ID" value="KAH3826346.1"/>
    <property type="molecule type" value="Genomic_DNA"/>
</dbReference>
<reference evidence="1" key="2">
    <citation type="submission" date="2020-11" db="EMBL/GenBank/DDBJ databases">
        <authorList>
            <person name="McCartney M.A."/>
            <person name="Auch B."/>
            <person name="Kono T."/>
            <person name="Mallez S."/>
            <person name="Becker A."/>
            <person name="Gohl D.M."/>
            <person name="Silverstein K.A.T."/>
            <person name="Koren S."/>
            <person name="Bechman K.B."/>
            <person name="Herman A."/>
            <person name="Abrahante J.E."/>
            <person name="Garbe J."/>
        </authorList>
    </citation>
    <scope>NUCLEOTIDE SEQUENCE</scope>
    <source>
        <strain evidence="1">Duluth1</strain>
        <tissue evidence="1">Whole animal</tissue>
    </source>
</reference>
<dbReference type="Proteomes" id="UP000828390">
    <property type="component" value="Unassembled WGS sequence"/>
</dbReference>
<dbReference type="AlphaFoldDB" id="A0A9D4H3I0"/>
<comment type="caution">
    <text evidence="1">The sequence shown here is derived from an EMBL/GenBank/DDBJ whole genome shotgun (WGS) entry which is preliminary data.</text>
</comment>
<proteinExistence type="predicted"/>
<protein>
    <submittedName>
        <fullName evidence="1">Uncharacterized protein</fullName>
    </submittedName>
</protein>
<gene>
    <name evidence="1" type="ORF">DPMN_128246</name>
</gene>